<keyword evidence="7" id="KW-0229">DNA integration</keyword>
<sequence length="70" mass="7525">VRGLLITSSPSSADVCDGCARGKIHRLPFPKFTHTRATAVLARIHSDVGGPLPSGYGNAKYYVTFIDNYS</sequence>
<dbReference type="GO" id="GO:0006310">
    <property type="term" value="P:DNA recombination"/>
    <property type="evidence" value="ECO:0007669"/>
    <property type="project" value="UniProtKB-KW"/>
</dbReference>
<protein>
    <recommendedName>
        <fullName evidence="13">GAG-pre-integrase domain-containing protein</fullName>
    </recommendedName>
</protein>
<keyword evidence="5" id="KW-0378">Hydrolase</keyword>
<dbReference type="OrthoDB" id="7691805at2759"/>
<reference evidence="11 12" key="1">
    <citation type="journal article" date="2016" name="Mol. Biol. Evol.">
        <title>Comparative Genomics of Early-Diverging Mushroom-Forming Fungi Provides Insights into the Origins of Lignocellulose Decay Capabilities.</title>
        <authorList>
            <person name="Nagy L.G."/>
            <person name="Riley R."/>
            <person name="Tritt A."/>
            <person name="Adam C."/>
            <person name="Daum C."/>
            <person name="Floudas D."/>
            <person name="Sun H."/>
            <person name="Yadav J.S."/>
            <person name="Pangilinan J."/>
            <person name="Larsson K.H."/>
            <person name="Matsuura K."/>
            <person name="Barry K."/>
            <person name="Labutti K."/>
            <person name="Kuo R."/>
            <person name="Ohm R.A."/>
            <person name="Bhattacharya S.S."/>
            <person name="Shirouzu T."/>
            <person name="Yoshinaga Y."/>
            <person name="Martin F.M."/>
            <person name="Grigoriev I.V."/>
            <person name="Hibbett D.S."/>
        </authorList>
    </citation>
    <scope>NUCLEOTIDE SEQUENCE [LARGE SCALE GENOMIC DNA]</scope>
    <source>
        <strain evidence="11 12">HHB10207 ss-3</strain>
    </source>
</reference>
<feature type="non-terminal residue" evidence="11">
    <location>
        <position position="70"/>
    </location>
</feature>
<feature type="non-terminal residue" evidence="11">
    <location>
        <position position="1"/>
    </location>
</feature>
<evidence type="ECO:0000256" key="2">
    <source>
        <dbReference type="ARBA" id="ARBA00022722"/>
    </source>
</evidence>
<dbReference type="Proteomes" id="UP000076798">
    <property type="component" value="Unassembled WGS sequence"/>
</dbReference>
<evidence type="ECO:0000256" key="10">
    <source>
        <dbReference type="ARBA" id="ARBA00023172"/>
    </source>
</evidence>
<evidence type="ECO:0000256" key="1">
    <source>
        <dbReference type="ARBA" id="ARBA00022695"/>
    </source>
</evidence>
<evidence type="ECO:0000256" key="4">
    <source>
        <dbReference type="ARBA" id="ARBA00022759"/>
    </source>
</evidence>
<keyword evidence="1" id="KW-0548">Nucleotidyltransferase</keyword>
<dbReference type="GO" id="GO:0003887">
    <property type="term" value="F:DNA-directed DNA polymerase activity"/>
    <property type="evidence" value="ECO:0007669"/>
    <property type="project" value="UniProtKB-KW"/>
</dbReference>
<name>A0A165WJ64_9AGAM</name>
<evidence type="ECO:0000256" key="7">
    <source>
        <dbReference type="ARBA" id="ARBA00022908"/>
    </source>
</evidence>
<dbReference type="GO" id="GO:0046872">
    <property type="term" value="F:metal ion binding"/>
    <property type="evidence" value="ECO:0007669"/>
    <property type="project" value="UniProtKB-KW"/>
</dbReference>
<dbReference type="EMBL" id="KV428729">
    <property type="protein sequence ID" value="KZT31218.1"/>
    <property type="molecule type" value="Genomic_DNA"/>
</dbReference>
<keyword evidence="4" id="KW-0255">Endonuclease</keyword>
<dbReference type="GO" id="GO:0016787">
    <property type="term" value="F:hydrolase activity"/>
    <property type="evidence" value="ECO:0007669"/>
    <property type="project" value="UniProtKB-KW"/>
</dbReference>
<evidence type="ECO:0000256" key="5">
    <source>
        <dbReference type="ARBA" id="ARBA00022801"/>
    </source>
</evidence>
<keyword evidence="8" id="KW-0695">RNA-directed DNA polymerase</keyword>
<keyword evidence="2" id="KW-0540">Nuclease</keyword>
<evidence type="ECO:0000313" key="12">
    <source>
        <dbReference type="Proteomes" id="UP000076798"/>
    </source>
</evidence>
<evidence type="ECO:0000256" key="8">
    <source>
        <dbReference type="ARBA" id="ARBA00022918"/>
    </source>
</evidence>
<proteinExistence type="predicted"/>
<dbReference type="InterPro" id="IPR039537">
    <property type="entry name" value="Retrotran_Ty1/copia-like"/>
</dbReference>
<evidence type="ECO:0008006" key="13">
    <source>
        <dbReference type="Google" id="ProtNLM"/>
    </source>
</evidence>
<evidence type="ECO:0000256" key="6">
    <source>
        <dbReference type="ARBA" id="ARBA00022842"/>
    </source>
</evidence>
<evidence type="ECO:0000313" key="11">
    <source>
        <dbReference type="EMBL" id="KZT31218.1"/>
    </source>
</evidence>
<dbReference type="PANTHER" id="PTHR42648:SF11">
    <property type="entry name" value="TRANSPOSON TY4-P GAG-POL POLYPROTEIN"/>
    <property type="match status" value="1"/>
</dbReference>
<dbReference type="PANTHER" id="PTHR42648">
    <property type="entry name" value="TRANSPOSASE, PUTATIVE-RELATED"/>
    <property type="match status" value="1"/>
</dbReference>
<dbReference type="GO" id="GO:0003964">
    <property type="term" value="F:RNA-directed DNA polymerase activity"/>
    <property type="evidence" value="ECO:0007669"/>
    <property type="project" value="UniProtKB-KW"/>
</dbReference>
<accession>A0A165WJ64</accession>
<organism evidence="11 12">
    <name type="scientific">Sistotremastrum suecicum HHB10207 ss-3</name>
    <dbReference type="NCBI Taxonomy" id="1314776"/>
    <lineage>
        <taxon>Eukaryota</taxon>
        <taxon>Fungi</taxon>
        <taxon>Dikarya</taxon>
        <taxon>Basidiomycota</taxon>
        <taxon>Agaricomycotina</taxon>
        <taxon>Agaricomycetes</taxon>
        <taxon>Sistotremastrales</taxon>
        <taxon>Sistotremastraceae</taxon>
        <taxon>Sistotremastrum</taxon>
    </lineage>
</organism>
<keyword evidence="12" id="KW-1185">Reference proteome</keyword>
<keyword evidence="9" id="KW-0239">DNA-directed DNA polymerase</keyword>
<keyword evidence="6" id="KW-0460">Magnesium</keyword>
<evidence type="ECO:0000256" key="3">
    <source>
        <dbReference type="ARBA" id="ARBA00022723"/>
    </source>
</evidence>
<dbReference type="STRING" id="1314776.A0A165WJ64"/>
<dbReference type="GO" id="GO:0004519">
    <property type="term" value="F:endonuclease activity"/>
    <property type="evidence" value="ECO:0007669"/>
    <property type="project" value="UniProtKB-KW"/>
</dbReference>
<keyword evidence="10" id="KW-0233">DNA recombination</keyword>
<dbReference type="AlphaFoldDB" id="A0A165WJ64"/>
<gene>
    <name evidence="11" type="ORF">SISSUDRAFT_967550</name>
</gene>
<evidence type="ECO:0000256" key="9">
    <source>
        <dbReference type="ARBA" id="ARBA00022932"/>
    </source>
</evidence>
<dbReference type="GO" id="GO:0015074">
    <property type="term" value="P:DNA integration"/>
    <property type="evidence" value="ECO:0007669"/>
    <property type="project" value="UniProtKB-KW"/>
</dbReference>
<keyword evidence="3" id="KW-0479">Metal-binding</keyword>
<keyword evidence="9" id="KW-0808">Transferase</keyword>